<gene>
    <name evidence="2" type="ORF">FKV70_15335</name>
</gene>
<dbReference type="EMBL" id="VIJZ01000006">
    <property type="protein sequence ID" value="TQR97854.1"/>
    <property type="molecule type" value="Genomic_DNA"/>
</dbReference>
<evidence type="ECO:0000256" key="1">
    <source>
        <dbReference type="SAM" id="Phobius"/>
    </source>
</evidence>
<dbReference type="RefSeq" id="WP_142613389.1">
    <property type="nucleotide sequence ID" value="NZ_VIJZ01000006.1"/>
</dbReference>
<sequence length="87" mass="10194">MWIVLLNHILLIGFLIVLIQRIYKHRFRQQNGSSLLLCLWAIMFNRSNSLFELTALYTVYTVFFAIGALLFGGCWLVQLLEKEKDQS</sequence>
<keyword evidence="1" id="KW-1133">Transmembrane helix</keyword>
<name>A0ABY3B372_9BACL</name>
<feature type="transmembrane region" description="Helical" evidence="1">
    <location>
        <begin position="6"/>
        <end position="23"/>
    </location>
</feature>
<accession>A0ABY3B372</accession>
<evidence type="ECO:0000313" key="3">
    <source>
        <dbReference type="Proteomes" id="UP000319219"/>
    </source>
</evidence>
<proteinExistence type="predicted"/>
<feature type="transmembrane region" description="Helical" evidence="1">
    <location>
        <begin position="57"/>
        <end position="77"/>
    </location>
</feature>
<keyword evidence="3" id="KW-1185">Reference proteome</keyword>
<keyword evidence="1" id="KW-0812">Transmembrane</keyword>
<keyword evidence="1" id="KW-0472">Membrane</keyword>
<evidence type="ECO:0000313" key="2">
    <source>
        <dbReference type="EMBL" id="TQR97854.1"/>
    </source>
</evidence>
<protein>
    <recommendedName>
        <fullName evidence="4">DUF2651 domain-containing protein</fullName>
    </recommendedName>
</protein>
<reference evidence="2 3" key="1">
    <citation type="submission" date="2019-07" db="EMBL/GenBank/DDBJ databases">
        <title>Paenibacillus ottowii sp. nov. isolated from a fermentation system processing bovine manure.</title>
        <authorList>
            <person name="Velazquez L.F."/>
            <person name="Rajbanshi S."/>
            <person name="Guan S."/>
            <person name="Hinchee M."/>
            <person name="Welsh A."/>
        </authorList>
    </citation>
    <scope>NUCLEOTIDE SEQUENCE [LARGE SCALE GENOMIC DNA]</scope>
    <source>
        <strain evidence="2 3">MS2379</strain>
    </source>
</reference>
<organism evidence="2 3">
    <name type="scientific">Paenibacillus ottowii</name>
    <dbReference type="NCBI Taxonomy" id="2315729"/>
    <lineage>
        <taxon>Bacteria</taxon>
        <taxon>Bacillati</taxon>
        <taxon>Bacillota</taxon>
        <taxon>Bacilli</taxon>
        <taxon>Bacillales</taxon>
        <taxon>Paenibacillaceae</taxon>
        <taxon>Paenibacillus</taxon>
    </lineage>
</organism>
<evidence type="ECO:0008006" key="4">
    <source>
        <dbReference type="Google" id="ProtNLM"/>
    </source>
</evidence>
<comment type="caution">
    <text evidence="2">The sequence shown here is derived from an EMBL/GenBank/DDBJ whole genome shotgun (WGS) entry which is preliminary data.</text>
</comment>
<dbReference type="Proteomes" id="UP000319219">
    <property type="component" value="Unassembled WGS sequence"/>
</dbReference>